<dbReference type="InterPro" id="IPR005467">
    <property type="entry name" value="His_kinase_dom"/>
</dbReference>
<dbReference type="InterPro" id="IPR036097">
    <property type="entry name" value="HisK_dim/P_sf"/>
</dbReference>
<dbReference type="PROSITE" id="PS50109">
    <property type="entry name" value="HIS_KIN"/>
    <property type="match status" value="1"/>
</dbReference>
<dbReference type="Pfam" id="PF00512">
    <property type="entry name" value="HisKA"/>
    <property type="match status" value="1"/>
</dbReference>
<dbReference type="AlphaFoldDB" id="A0A133VK04"/>
<dbReference type="GO" id="GO:0005524">
    <property type="term" value="F:ATP binding"/>
    <property type="evidence" value="ECO:0007669"/>
    <property type="project" value="UniProtKB-KW"/>
</dbReference>
<keyword evidence="5" id="KW-0597">Phosphoprotein</keyword>
<dbReference type="EMBL" id="LHYF01000025">
    <property type="protein sequence ID" value="KXB06757.1"/>
    <property type="molecule type" value="Genomic_DNA"/>
</dbReference>
<name>A0A133VK04_9EURY</name>
<keyword evidence="11 14" id="KW-1133">Transmembrane helix</keyword>
<dbReference type="PROSITE" id="PS50885">
    <property type="entry name" value="HAMP"/>
    <property type="match status" value="1"/>
</dbReference>
<evidence type="ECO:0000256" key="4">
    <source>
        <dbReference type="ARBA" id="ARBA00022475"/>
    </source>
</evidence>
<evidence type="ECO:0000256" key="11">
    <source>
        <dbReference type="ARBA" id="ARBA00022989"/>
    </source>
</evidence>
<dbReference type="PANTHER" id="PTHR45528">
    <property type="entry name" value="SENSOR HISTIDINE KINASE CPXA"/>
    <property type="match status" value="1"/>
</dbReference>
<comment type="caution">
    <text evidence="17">The sequence shown here is derived from an EMBL/GenBank/DDBJ whole genome shotgun (WGS) entry which is preliminary data.</text>
</comment>
<evidence type="ECO:0000256" key="5">
    <source>
        <dbReference type="ARBA" id="ARBA00022553"/>
    </source>
</evidence>
<feature type="domain" description="HAMP" evidence="16">
    <location>
        <begin position="192"/>
        <end position="244"/>
    </location>
</feature>
<organism evidence="17 18">
    <name type="scientific">candidate division MSBL1 archaeon SCGC-AAA382C18</name>
    <dbReference type="NCBI Taxonomy" id="1698281"/>
    <lineage>
        <taxon>Archaea</taxon>
        <taxon>Methanobacteriati</taxon>
        <taxon>Methanobacteriota</taxon>
        <taxon>candidate division MSBL1</taxon>
    </lineage>
</organism>
<comment type="catalytic activity">
    <reaction evidence="1">
        <text>ATP + protein L-histidine = ADP + protein N-phospho-L-histidine.</text>
        <dbReference type="EC" id="2.7.13.3"/>
    </reaction>
</comment>
<evidence type="ECO:0000256" key="9">
    <source>
        <dbReference type="ARBA" id="ARBA00022777"/>
    </source>
</evidence>
<evidence type="ECO:0000259" key="15">
    <source>
        <dbReference type="PROSITE" id="PS50109"/>
    </source>
</evidence>
<reference evidence="17 18" key="1">
    <citation type="journal article" date="2016" name="Sci. Rep.">
        <title>Metabolic traits of an uncultured archaeal lineage -MSBL1- from brine pools of the Red Sea.</title>
        <authorList>
            <person name="Mwirichia R."/>
            <person name="Alam I."/>
            <person name="Rashid M."/>
            <person name="Vinu M."/>
            <person name="Ba-Alawi W."/>
            <person name="Anthony Kamau A."/>
            <person name="Kamanda Ngugi D."/>
            <person name="Goker M."/>
            <person name="Klenk H.P."/>
            <person name="Bajic V."/>
            <person name="Stingl U."/>
        </authorList>
    </citation>
    <scope>NUCLEOTIDE SEQUENCE [LARGE SCALE GENOMIC DNA]</scope>
    <source>
        <strain evidence="17">SCGC-AAA382C18</strain>
    </source>
</reference>
<accession>A0A133VK04</accession>
<keyword evidence="9" id="KW-0418">Kinase</keyword>
<evidence type="ECO:0000313" key="17">
    <source>
        <dbReference type="EMBL" id="KXB06757.1"/>
    </source>
</evidence>
<protein>
    <recommendedName>
        <fullName evidence="3">histidine kinase</fullName>
        <ecNumber evidence="3">2.7.13.3</ecNumber>
    </recommendedName>
</protein>
<dbReference type="Pfam" id="PF00672">
    <property type="entry name" value="HAMP"/>
    <property type="match status" value="1"/>
</dbReference>
<keyword evidence="8" id="KW-0547">Nucleotide-binding</keyword>
<keyword evidence="4" id="KW-1003">Cell membrane</keyword>
<dbReference type="CDD" id="cd00082">
    <property type="entry name" value="HisKA"/>
    <property type="match status" value="1"/>
</dbReference>
<keyword evidence="18" id="KW-1185">Reference proteome</keyword>
<evidence type="ECO:0000256" key="14">
    <source>
        <dbReference type="SAM" id="Phobius"/>
    </source>
</evidence>
<dbReference type="Gene3D" id="6.10.340.10">
    <property type="match status" value="1"/>
</dbReference>
<evidence type="ECO:0000256" key="6">
    <source>
        <dbReference type="ARBA" id="ARBA00022679"/>
    </source>
</evidence>
<evidence type="ECO:0000256" key="8">
    <source>
        <dbReference type="ARBA" id="ARBA00022741"/>
    </source>
</evidence>
<dbReference type="SUPFAM" id="SSF47384">
    <property type="entry name" value="Homodimeric domain of signal transducing histidine kinase"/>
    <property type="match status" value="1"/>
</dbReference>
<keyword evidence="6" id="KW-0808">Transferase</keyword>
<dbReference type="Gene3D" id="1.10.287.130">
    <property type="match status" value="1"/>
</dbReference>
<dbReference type="InterPro" id="IPR003661">
    <property type="entry name" value="HisK_dim/P_dom"/>
</dbReference>
<evidence type="ECO:0000313" key="18">
    <source>
        <dbReference type="Proteomes" id="UP000070404"/>
    </source>
</evidence>
<evidence type="ECO:0000256" key="3">
    <source>
        <dbReference type="ARBA" id="ARBA00012438"/>
    </source>
</evidence>
<dbReference type="EC" id="2.7.13.3" evidence="3"/>
<feature type="transmembrane region" description="Helical" evidence="14">
    <location>
        <begin position="12"/>
        <end position="31"/>
    </location>
</feature>
<dbReference type="InterPro" id="IPR050398">
    <property type="entry name" value="HssS/ArlS-like"/>
</dbReference>
<feature type="domain" description="Histidine kinase" evidence="15">
    <location>
        <begin position="252"/>
        <end position="353"/>
    </location>
</feature>
<dbReference type="CDD" id="cd06225">
    <property type="entry name" value="HAMP"/>
    <property type="match status" value="1"/>
</dbReference>
<gene>
    <name evidence="17" type="ORF">AKJ52_01670</name>
</gene>
<evidence type="ECO:0000256" key="13">
    <source>
        <dbReference type="ARBA" id="ARBA00023136"/>
    </source>
</evidence>
<dbReference type="GO" id="GO:0000155">
    <property type="term" value="F:phosphorelay sensor kinase activity"/>
    <property type="evidence" value="ECO:0007669"/>
    <property type="project" value="InterPro"/>
</dbReference>
<dbReference type="SMART" id="SM00304">
    <property type="entry name" value="HAMP"/>
    <property type="match status" value="1"/>
</dbReference>
<feature type="transmembrane region" description="Helical" evidence="14">
    <location>
        <begin position="172"/>
        <end position="191"/>
    </location>
</feature>
<dbReference type="PANTHER" id="PTHR45528:SF1">
    <property type="entry name" value="SENSOR HISTIDINE KINASE CPXA"/>
    <property type="match status" value="1"/>
</dbReference>
<keyword evidence="7 14" id="KW-0812">Transmembrane</keyword>
<dbReference type="SMART" id="SM00388">
    <property type="entry name" value="HisKA"/>
    <property type="match status" value="1"/>
</dbReference>
<dbReference type="InterPro" id="IPR003660">
    <property type="entry name" value="HAMP_dom"/>
</dbReference>
<sequence>MKDLFRSFRFKLVLSLFLIVIVILGSLYYVVNRTTQREFRDYVVRGRSNQLQGTRETLLSYYRTNGSWNGVDSVFRDEVESRTGGHGMGPGGMANSPAGSTNNVSLAGPNGSIIASYDENLVGEEIPGDLLAQGMTLELDGQRVGTLLAGPLPANELDRPEQQFLESVNRRIIYAGVVGLAAALFLGWLLIRQLTRPLNKLTRATREVSQGELDHRVSVDSNDELGELAQSFNRMTSNLQESEESRRRMIGDIAHELRTPLTVLSGEVEAIREGVYEPTDEKLEEIQEDINLLNRLIEDLRELTLAEAGELELNRGPTDLTELVRRSARGLSDLVAETDVKLKTDLPETLPEI</sequence>
<dbReference type="GO" id="GO:0005886">
    <property type="term" value="C:plasma membrane"/>
    <property type="evidence" value="ECO:0007669"/>
    <property type="project" value="UniProtKB-SubCell"/>
</dbReference>
<evidence type="ECO:0000256" key="1">
    <source>
        <dbReference type="ARBA" id="ARBA00000085"/>
    </source>
</evidence>
<evidence type="ECO:0000256" key="7">
    <source>
        <dbReference type="ARBA" id="ARBA00022692"/>
    </source>
</evidence>
<dbReference type="SUPFAM" id="SSF158472">
    <property type="entry name" value="HAMP domain-like"/>
    <property type="match status" value="1"/>
</dbReference>
<keyword evidence="12" id="KW-0902">Two-component regulatory system</keyword>
<dbReference type="Proteomes" id="UP000070404">
    <property type="component" value="Unassembled WGS sequence"/>
</dbReference>
<keyword evidence="10" id="KW-0067">ATP-binding</keyword>
<evidence type="ECO:0000256" key="12">
    <source>
        <dbReference type="ARBA" id="ARBA00023012"/>
    </source>
</evidence>
<comment type="subcellular location">
    <subcellularLocation>
        <location evidence="2">Cell membrane</location>
        <topology evidence="2">Multi-pass membrane protein</topology>
    </subcellularLocation>
</comment>
<keyword evidence="13 14" id="KW-0472">Membrane</keyword>
<evidence type="ECO:0000256" key="10">
    <source>
        <dbReference type="ARBA" id="ARBA00022840"/>
    </source>
</evidence>
<proteinExistence type="predicted"/>
<evidence type="ECO:0000259" key="16">
    <source>
        <dbReference type="PROSITE" id="PS50885"/>
    </source>
</evidence>
<evidence type="ECO:0000256" key="2">
    <source>
        <dbReference type="ARBA" id="ARBA00004651"/>
    </source>
</evidence>